<dbReference type="EMBL" id="CM032183">
    <property type="protein sequence ID" value="KAG7094914.1"/>
    <property type="molecule type" value="Genomic_DNA"/>
</dbReference>
<dbReference type="AlphaFoldDB" id="A0A9P7S3R4"/>
<organism evidence="2 3">
    <name type="scientific">Marasmius oreades</name>
    <name type="common">fairy-ring Marasmius</name>
    <dbReference type="NCBI Taxonomy" id="181124"/>
    <lineage>
        <taxon>Eukaryota</taxon>
        <taxon>Fungi</taxon>
        <taxon>Dikarya</taxon>
        <taxon>Basidiomycota</taxon>
        <taxon>Agaricomycotina</taxon>
        <taxon>Agaricomycetes</taxon>
        <taxon>Agaricomycetidae</taxon>
        <taxon>Agaricales</taxon>
        <taxon>Marasmiineae</taxon>
        <taxon>Marasmiaceae</taxon>
        <taxon>Marasmius</taxon>
    </lineage>
</organism>
<gene>
    <name evidence="2" type="ORF">E1B28_005720</name>
</gene>
<dbReference type="KEGG" id="more:E1B28_005720"/>
<keyword evidence="3" id="KW-1185">Reference proteome</keyword>
<name>A0A9P7S3R4_9AGAR</name>
<evidence type="ECO:0000256" key="1">
    <source>
        <dbReference type="SAM" id="MobiDB-lite"/>
    </source>
</evidence>
<dbReference type="RefSeq" id="XP_043011384.1">
    <property type="nucleotide sequence ID" value="XM_043150297.1"/>
</dbReference>
<reference evidence="2" key="1">
    <citation type="journal article" date="2021" name="Genome Biol. Evol.">
        <title>The assembled and annotated genome of the fairy-ring fungus Marasmius oreades.</title>
        <authorList>
            <person name="Hiltunen M."/>
            <person name="Ament-Velasquez S.L."/>
            <person name="Johannesson H."/>
        </authorList>
    </citation>
    <scope>NUCLEOTIDE SEQUENCE</scope>
    <source>
        <strain evidence="2">03SP1</strain>
    </source>
</reference>
<sequence length="70" mass="7464">MMDRQRVGSISSLDPPGPLPSTKVGSYGSTSRKNGKYDSGMGALVSCLEFELPSSRAGCVLYCKRAAFPF</sequence>
<accession>A0A9P7S3R4</accession>
<dbReference type="Proteomes" id="UP001049176">
    <property type="component" value="Chromosome 3"/>
</dbReference>
<dbReference type="GeneID" id="66074796"/>
<evidence type="ECO:0000313" key="3">
    <source>
        <dbReference type="Proteomes" id="UP001049176"/>
    </source>
</evidence>
<protein>
    <submittedName>
        <fullName evidence="2">Uncharacterized protein</fullName>
    </submittedName>
</protein>
<evidence type="ECO:0000313" key="2">
    <source>
        <dbReference type="EMBL" id="KAG7094914.1"/>
    </source>
</evidence>
<proteinExistence type="predicted"/>
<feature type="region of interest" description="Disordered" evidence="1">
    <location>
        <begin position="1"/>
        <end position="37"/>
    </location>
</feature>
<comment type="caution">
    <text evidence="2">The sequence shown here is derived from an EMBL/GenBank/DDBJ whole genome shotgun (WGS) entry which is preliminary data.</text>
</comment>
<feature type="compositionally biased region" description="Polar residues" evidence="1">
    <location>
        <begin position="23"/>
        <end position="32"/>
    </location>
</feature>